<dbReference type="InterPro" id="IPR007759">
    <property type="entry name" value="Asxl_HARE-HTH"/>
</dbReference>
<keyword evidence="2 6" id="KW-0240">DNA-directed RNA polymerase</keyword>
<reference evidence="9" key="1">
    <citation type="submission" date="2023-08" db="EMBL/GenBank/DDBJ databases">
        <title>Genomic characterization of piscicolin 126 produced by Carnobacterium maltaromaticum CM22 strain isolated from salmon (Salmo salar).</title>
        <authorList>
            <person name="Gonzalez-Gragera E."/>
            <person name="Garcia-Lopez J.D."/>
            <person name="Teso-Perez C."/>
            <person name="Gimenez-Hernandez I."/>
            <person name="Peralta-Sanchez J.M."/>
            <person name="Valdivia E."/>
            <person name="Montalban-Lopez M."/>
            <person name="Martin-Platero A.M."/>
            <person name="Banos A."/>
            <person name="Martinez-Bueno M."/>
        </authorList>
    </citation>
    <scope>NUCLEOTIDE SEQUENCE</scope>
    <source>
        <strain evidence="9">CM22</strain>
    </source>
</reference>
<feature type="region of interest" description="Disordered" evidence="7">
    <location>
        <begin position="90"/>
        <end position="110"/>
    </location>
</feature>
<evidence type="ECO:0000256" key="7">
    <source>
        <dbReference type="SAM" id="MobiDB-lite"/>
    </source>
</evidence>
<organism evidence="9 10">
    <name type="scientific">Carnobacterium maltaromaticum</name>
    <name type="common">Carnobacterium piscicola</name>
    <dbReference type="NCBI Taxonomy" id="2751"/>
    <lineage>
        <taxon>Bacteria</taxon>
        <taxon>Bacillati</taxon>
        <taxon>Bacillota</taxon>
        <taxon>Bacilli</taxon>
        <taxon>Lactobacillales</taxon>
        <taxon>Carnobacteriaceae</taxon>
        <taxon>Carnobacterium</taxon>
    </lineage>
</organism>
<evidence type="ECO:0000313" key="10">
    <source>
        <dbReference type="Proteomes" id="UP001290462"/>
    </source>
</evidence>
<keyword evidence="5 6" id="KW-0804">Transcription</keyword>
<protein>
    <recommendedName>
        <fullName evidence="6">Probable DNA-directed RNA polymerase subunit delta</fullName>
    </recommendedName>
    <alternativeName>
        <fullName evidence="6">RNAP delta factor</fullName>
    </alternativeName>
</protein>
<dbReference type="PROSITE" id="PS51913">
    <property type="entry name" value="HTH_HARE"/>
    <property type="match status" value="1"/>
</dbReference>
<evidence type="ECO:0000256" key="5">
    <source>
        <dbReference type="ARBA" id="ARBA00023163"/>
    </source>
</evidence>
<dbReference type="GO" id="GO:0000428">
    <property type="term" value="C:DNA-directed RNA polymerase complex"/>
    <property type="evidence" value="ECO:0007669"/>
    <property type="project" value="UniProtKB-KW"/>
</dbReference>
<keyword evidence="4 6" id="KW-0548">Nucleotidyltransferase</keyword>
<evidence type="ECO:0000256" key="3">
    <source>
        <dbReference type="ARBA" id="ARBA00022679"/>
    </source>
</evidence>
<evidence type="ECO:0000256" key="6">
    <source>
        <dbReference type="HAMAP-Rule" id="MF_00357"/>
    </source>
</evidence>
<sequence>MELKQFDGMKKEELSMIEVAHAILDEKGDVLEFSELVTAIQKYLGITVGKMKKNTPQFYTDLNIDGSFISLGENRWGLRSWFPIDSIDEEVSHSNEEEDEVPRRKKRKKVSAFVPNTDDDDVIDYNDDDPEDEDVVLVDEEGVVIDDEEESENDLVAYKSDLTEIGADEDEEDELPDGIEGSLTLIEEDDEDEDEFADEEEDKI</sequence>
<evidence type="ECO:0000256" key="2">
    <source>
        <dbReference type="ARBA" id="ARBA00022478"/>
    </source>
</evidence>
<proteinExistence type="inferred from homology"/>
<dbReference type="InterPro" id="IPR029757">
    <property type="entry name" value="RpoE"/>
</dbReference>
<dbReference type="AlphaFoldDB" id="A0AAW9JTI0"/>
<accession>A0AAW9JTI0</accession>
<dbReference type="GO" id="GO:0003899">
    <property type="term" value="F:DNA-directed RNA polymerase activity"/>
    <property type="evidence" value="ECO:0007669"/>
    <property type="project" value="UniProtKB-UniRule"/>
</dbReference>
<dbReference type="GO" id="GO:0006351">
    <property type="term" value="P:DNA-templated transcription"/>
    <property type="evidence" value="ECO:0007669"/>
    <property type="project" value="InterPro"/>
</dbReference>
<comment type="similarity">
    <text evidence="1 6">Belongs to the RpoE family.</text>
</comment>
<evidence type="ECO:0000313" key="9">
    <source>
        <dbReference type="EMBL" id="MDZ5758888.1"/>
    </source>
</evidence>
<evidence type="ECO:0000259" key="8">
    <source>
        <dbReference type="PROSITE" id="PS51913"/>
    </source>
</evidence>
<dbReference type="GeneID" id="83605115"/>
<dbReference type="HAMAP" id="MF_00357">
    <property type="entry name" value="RNApol_bact_RpoE"/>
    <property type="match status" value="1"/>
</dbReference>
<evidence type="ECO:0000256" key="1">
    <source>
        <dbReference type="ARBA" id="ARBA00009828"/>
    </source>
</evidence>
<dbReference type="InterPro" id="IPR038087">
    <property type="entry name" value="RNAP_delta_N_dom_sf"/>
</dbReference>
<feature type="compositionally biased region" description="Acidic residues" evidence="7">
    <location>
        <begin position="186"/>
        <end position="204"/>
    </location>
</feature>
<comment type="function">
    <text evidence="6">Participates in both the initiation and recycling phases of transcription. In the presence of the delta subunit, RNAP displays an increased specificity of transcription, a decreased affinity for nucleic acids, and an increased efficiency of RNA synthesis because of enhanced recycling.</text>
</comment>
<evidence type="ECO:0000256" key="4">
    <source>
        <dbReference type="ARBA" id="ARBA00022695"/>
    </source>
</evidence>
<gene>
    <name evidence="6 9" type="primary">rpoE</name>
    <name evidence="9" type="ORF">RAK27_09500</name>
</gene>
<dbReference type="Pfam" id="PF05066">
    <property type="entry name" value="HARE-HTH"/>
    <property type="match status" value="1"/>
</dbReference>
<dbReference type="EMBL" id="JAVBVO010000003">
    <property type="protein sequence ID" value="MDZ5758888.1"/>
    <property type="molecule type" value="Genomic_DNA"/>
</dbReference>
<comment type="subunit">
    <text evidence="6">RNAP is composed of a core of 2 alpha, a beta and a beta' subunits. The core is associated with a delta subunit and one of several sigma factors.</text>
</comment>
<feature type="region of interest" description="Disordered" evidence="7">
    <location>
        <begin position="162"/>
        <end position="204"/>
    </location>
</feature>
<dbReference type="Proteomes" id="UP001290462">
    <property type="component" value="Unassembled WGS sequence"/>
</dbReference>
<dbReference type="NCBIfam" id="TIGR04567">
    <property type="entry name" value="RNAP_delt_lowGC"/>
    <property type="match status" value="1"/>
</dbReference>
<comment type="caution">
    <text evidence="9">The sequence shown here is derived from an EMBL/GenBank/DDBJ whole genome shotgun (WGS) entry which is preliminary data.</text>
</comment>
<dbReference type="RefSeq" id="WP_010051396.1">
    <property type="nucleotide sequence ID" value="NZ_BJOJ01000076.1"/>
</dbReference>
<feature type="domain" description="HTH HARE-type" evidence="8">
    <location>
        <begin position="14"/>
        <end position="81"/>
    </location>
</feature>
<keyword evidence="3 6" id="KW-0808">Transferase</keyword>
<feature type="compositionally biased region" description="Acidic residues" evidence="7">
    <location>
        <begin position="166"/>
        <end position="177"/>
    </location>
</feature>
<name>A0AAW9JTI0_CARML</name>
<dbReference type="GO" id="GO:0006355">
    <property type="term" value="P:regulation of DNA-templated transcription"/>
    <property type="evidence" value="ECO:0007669"/>
    <property type="project" value="UniProtKB-UniRule"/>
</dbReference>
<dbReference type="Gene3D" id="1.10.10.1250">
    <property type="entry name" value="RNA polymerase, subunit delta, N-terminal domain"/>
    <property type="match status" value="1"/>
</dbReference>